<sequence>MKKFFLIGALLLGCLQVSDLYAQEDSSPKVILITLDGFRWQELFTGADSLLITNEEYVADTTGLKKQFWRKNAKERRERLMPFVWGSIDEMGQIHGNRSLGSKMNLTNKHWFSYPGYNEILSGKADDERITSNDKINNPNRTILEIANNRPAYKGKVVAFGSWDVFPFIINEERSGVPVNAGFEIATEDKLTERERFLNELQPIVPSPWGTVRFDAFTHGYALEQMKKTHPDLVYISYGETDDFAHDGDYQAYLTSANRTDGFIKELWDFVESDIYYKGNTTFLITTDHGRGTKPLDTWKSHGKDIKGADEVWLVAFGKGIEPRGEVTSKEQLYTDQIAASVAKLLNVQVGQAKMGPEFEFITN</sequence>
<keyword evidence="1" id="KW-0732">Signal</keyword>
<protein>
    <submittedName>
        <fullName evidence="3">Phosphoglyceromutase</fullName>
    </submittedName>
</protein>
<organism evidence="3 4">
    <name type="scientific">Ulvibacterium marinum</name>
    <dbReference type="NCBI Taxonomy" id="2419782"/>
    <lineage>
        <taxon>Bacteria</taxon>
        <taxon>Pseudomonadati</taxon>
        <taxon>Bacteroidota</taxon>
        <taxon>Flavobacteriia</taxon>
        <taxon>Flavobacteriales</taxon>
        <taxon>Flavobacteriaceae</taxon>
        <taxon>Ulvibacterium</taxon>
    </lineage>
</organism>
<feature type="domain" description="Metalloenzyme" evidence="2">
    <location>
        <begin position="221"/>
        <end position="348"/>
    </location>
</feature>
<dbReference type="Proteomes" id="UP000276603">
    <property type="component" value="Unassembled WGS sequence"/>
</dbReference>
<evidence type="ECO:0000256" key="1">
    <source>
        <dbReference type="SAM" id="SignalP"/>
    </source>
</evidence>
<comment type="caution">
    <text evidence="3">The sequence shown here is derived from an EMBL/GenBank/DDBJ whole genome shotgun (WGS) entry which is preliminary data.</text>
</comment>
<keyword evidence="4" id="KW-1185">Reference proteome</keyword>
<dbReference type="Pfam" id="PF01676">
    <property type="entry name" value="Metalloenzyme"/>
    <property type="match status" value="1"/>
</dbReference>
<dbReference type="RefSeq" id="WP_120713803.1">
    <property type="nucleotide sequence ID" value="NZ_RBCJ01000005.1"/>
</dbReference>
<dbReference type="InterPro" id="IPR006124">
    <property type="entry name" value="Metalloenzyme"/>
</dbReference>
<dbReference type="EMBL" id="RBCJ01000005">
    <property type="protein sequence ID" value="RKN78154.1"/>
    <property type="molecule type" value="Genomic_DNA"/>
</dbReference>
<dbReference type="GO" id="GO:0046872">
    <property type="term" value="F:metal ion binding"/>
    <property type="evidence" value="ECO:0007669"/>
    <property type="project" value="InterPro"/>
</dbReference>
<dbReference type="OrthoDB" id="9791578at2"/>
<gene>
    <name evidence="3" type="ORF">D7Z94_22010</name>
</gene>
<feature type="chain" id="PRO_5017234600" evidence="1">
    <location>
        <begin position="23"/>
        <end position="364"/>
    </location>
</feature>
<dbReference type="Gene3D" id="3.40.720.10">
    <property type="entry name" value="Alkaline Phosphatase, subunit A"/>
    <property type="match status" value="1"/>
</dbReference>
<dbReference type="InterPro" id="IPR017850">
    <property type="entry name" value="Alkaline_phosphatase_core_sf"/>
</dbReference>
<feature type="signal peptide" evidence="1">
    <location>
        <begin position="1"/>
        <end position="22"/>
    </location>
</feature>
<reference evidence="3 4" key="1">
    <citation type="submission" date="2018-10" db="EMBL/GenBank/DDBJ databases">
        <title>Ulvibacterium marinum gen. nov., sp. nov., a novel marine bacterium of the family Flavobacteriaceae, isolated from a culture of the green alga Ulva prolifera.</title>
        <authorList>
            <person name="Zhang Z."/>
        </authorList>
    </citation>
    <scope>NUCLEOTIDE SEQUENCE [LARGE SCALE GENOMIC DNA]</scope>
    <source>
        <strain evidence="3 4">CCMM003</strain>
    </source>
</reference>
<evidence type="ECO:0000313" key="3">
    <source>
        <dbReference type="EMBL" id="RKN78154.1"/>
    </source>
</evidence>
<dbReference type="GO" id="GO:0003824">
    <property type="term" value="F:catalytic activity"/>
    <property type="evidence" value="ECO:0007669"/>
    <property type="project" value="InterPro"/>
</dbReference>
<accession>A0A3B0C118</accession>
<evidence type="ECO:0000259" key="2">
    <source>
        <dbReference type="Pfam" id="PF01676"/>
    </source>
</evidence>
<dbReference type="AlphaFoldDB" id="A0A3B0C118"/>
<evidence type="ECO:0000313" key="4">
    <source>
        <dbReference type="Proteomes" id="UP000276603"/>
    </source>
</evidence>
<name>A0A3B0C118_9FLAO</name>
<proteinExistence type="predicted"/>
<dbReference type="SUPFAM" id="SSF53649">
    <property type="entry name" value="Alkaline phosphatase-like"/>
    <property type="match status" value="1"/>
</dbReference>